<reference evidence="3 4" key="1">
    <citation type="submission" date="2018-09" db="EMBL/GenBank/DDBJ databases">
        <title>Discovery and Ecogenomic Context for Candidatus Cryosericales, a Global Caldiserica Order Active in Thawing Permafrost.</title>
        <authorList>
            <person name="Martinez M.A."/>
            <person name="Woodcroft B.J."/>
            <person name="Ignacio Espinoza J.C."/>
            <person name="Zayed A."/>
            <person name="Singleton C.M."/>
            <person name="Boyd J."/>
            <person name="Li Y.-F."/>
            <person name="Purvine S."/>
            <person name="Maughan H."/>
            <person name="Hodgkins S.B."/>
            <person name="Anderson D."/>
            <person name="Sederholm M."/>
            <person name="Temperton B."/>
            <person name="Saleska S.R."/>
            <person name="Tyson G.W."/>
            <person name="Rich V.I."/>
        </authorList>
    </citation>
    <scope>NUCLEOTIDE SEQUENCE [LARGE SCALE GENOMIC DNA]</scope>
    <source>
        <strain evidence="3 4">SMC1</strain>
    </source>
</reference>
<organism evidence="3 4">
    <name type="scientific">Candidatus Cryosericum septentrionale</name>
    <dbReference type="NCBI Taxonomy" id="2290913"/>
    <lineage>
        <taxon>Bacteria</taxon>
        <taxon>Pseudomonadati</taxon>
        <taxon>Caldisericota/Cryosericota group</taxon>
        <taxon>Candidatus Cryosericota</taxon>
        <taxon>Candidatus Cryosericia</taxon>
        <taxon>Candidatus Cryosericales</taxon>
        <taxon>Candidatus Cryosericaceae</taxon>
        <taxon>Candidatus Cryosericum</taxon>
    </lineage>
</organism>
<dbReference type="Proteomes" id="UP000266113">
    <property type="component" value="Unassembled WGS sequence"/>
</dbReference>
<dbReference type="Pfam" id="PF01882">
    <property type="entry name" value="DUF58"/>
    <property type="match status" value="1"/>
</dbReference>
<keyword evidence="1" id="KW-1133">Transmembrane helix</keyword>
<evidence type="ECO:0000259" key="2">
    <source>
        <dbReference type="Pfam" id="PF01882"/>
    </source>
</evidence>
<keyword evidence="1" id="KW-0472">Membrane</keyword>
<dbReference type="EMBL" id="QXIY01000013">
    <property type="protein sequence ID" value="RIE17119.1"/>
    <property type="molecule type" value="Genomic_DNA"/>
</dbReference>
<feature type="transmembrane region" description="Helical" evidence="1">
    <location>
        <begin position="55"/>
        <end position="77"/>
    </location>
</feature>
<comment type="caution">
    <text evidence="3">The sequence shown here is derived from an EMBL/GenBank/DDBJ whole genome shotgun (WGS) entry which is preliminary data.</text>
</comment>
<evidence type="ECO:0000313" key="3">
    <source>
        <dbReference type="EMBL" id="RIE17119.1"/>
    </source>
</evidence>
<dbReference type="PANTHER" id="PTHR34351">
    <property type="entry name" value="SLR1927 PROTEIN-RELATED"/>
    <property type="match status" value="1"/>
</dbReference>
<dbReference type="PANTHER" id="PTHR34351:SF1">
    <property type="entry name" value="SLR1927 PROTEIN"/>
    <property type="match status" value="1"/>
</dbReference>
<protein>
    <submittedName>
        <fullName evidence="3">DUF58 domain-containing protein</fullName>
    </submittedName>
</protein>
<name>A0A398DST3_9BACT</name>
<keyword evidence="4" id="KW-1185">Reference proteome</keyword>
<gene>
    <name evidence="3" type="ORF">SMC1_03275</name>
</gene>
<feature type="domain" description="DUF58" evidence="2">
    <location>
        <begin position="220"/>
        <end position="323"/>
    </location>
</feature>
<dbReference type="AlphaFoldDB" id="A0A398DST3"/>
<dbReference type="InterPro" id="IPR002881">
    <property type="entry name" value="DUF58"/>
</dbReference>
<dbReference type="OrthoDB" id="140416at2"/>
<feature type="transmembrane region" description="Helical" evidence="1">
    <location>
        <begin position="28"/>
        <end position="49"/>
    </location>
</feature>
<evidence type="ECO:0000256" key="1">
    <source>
        <dbReference type="SAM" id="Phobius"/>
    </source>
</evidence>
<accession>A0A398DST3</accession>
<evidence type="ECO:0000313" key="4">
    <source>
        <dbReference type="Proteomes" id="UP000266113"/>
    </source>
</evidence>
<proteinExistence type="predicted"/>
<keyword evidence="1" id="KW-0812">Transmembrane</keyword>
<sequence>METAGIRQMKAPPEGRPNTAAPSTGFRVFFRTAGAGLLVSLLMLALALLLRSASFLVVGLAALSYTVLLCGILTVEYQRLTVTSVLRHSVATVRQPNMLTCTASGYRVTGPVLLSVEPLLPPYVIRRHSRKDDDGTTVFFDATRKGQYSLGSARISLQDPLGIFRIQRSVPSQLTLTVVPRPISLAAMHIALTSPLDGQRVRYAPNVDTSQLTGTHPYDGEPMNRIHWKMSAHTGTLVVKDFTPSASQTIILLVNYTVHLDTGFTLEALDDTLSTAAASILHYVHDRNLPFGLVAIGSHTDWTGTGRDRVHLLSCLTAVARAQAVQTEDPGIVLDWLNQNARVIPAQSQLVLLAHEMDETEVVHLLKQREHFARITIILFPEGTFLLPGEHQAPYYLKDTPRLLRLRSLQRVLRENGIELTIVGLNDPITTLASG</sequence>